<dbReference type="AlphaFoldDB" id="A0A512C396"/>
<name>A0A512C396_9HYPH</name>
<evidence type="ECO:0000313" key="1">
    <source>
        <dbReference type="EMBL" id="GEO18676.1"/>
    </source>
</evidence>
<gene>
    <name evidence="1" type="ORF">MAE02_63720</name>
</gene>
<evidence type="ECO:0000313" key="2">
    <source>
        <dbReference type="Proteomes" id="UP000321085"/>
    </source>
</evidence>
<proteinExistence type="predicted"/>
<keyword evidence="2" id="KW-1185">Reference proteome</keyword>
<dbReference type="Proteomes" id="UP000321085">
    <property type="component" value="Unassembled WGS sequence"/>
</dbReference>
<comment type="caution">
    <text evidence="1">The sequence shown here is derived from an EMBL/GenBank/DDBJ whole genome shotgun (WGS) entry which is preliminary data.</text>
</comment>
<reference evidence="1 2" key="1">
    <citation type="submission" date="2019-07" db="EMBL/GenBank/DDBJ databases">
        <title>Whole genome shotgun sequence of Microvirga aerophila NBRC 106136.</title>
        <authorList>
            <person name="Hosoyama A."/>
            <person name="Uohara A."/>
            <person name="Ohji S."/>
            <person name="Ichikawa N."/>
        </authorList>
    </citation>
    <scope>NUCLEOTIDE SEQUENCE [LARGE SCALE GENOMIC DNA]</scope>
    <source>
        <strain evidence="1 2">NBRC 106136</strain>
    </source>
</reference>
<dbReference type="EMBL" id="BJYU01000226">
    <property type="protein sequence ID" value="GEO18676.1"/>
    <property type="molecule type" value="Genomic_DNA"/>
</dbReference>
<accession>A0A512C396</accession>
<protein>
    <submittedName>
        <fullName evidence="1">Uncharacterized protein</fullName>
    </submittedName>
</protein>
<sequence>MPDKITVACINGEWAIAHETLLITTRSNLSDAIPIAIRLAAILSRSSSMEVEVHNSSTDFYTLWQSDRDALSVEAIAP</sequence>
<dbReference type="RefSeq" id="WP_114189340.1">
    <property type="nucleotide sequence ID" value="NZ_BJYU01000226.1"/>
</dbReference>
<organism evidence="1 2">
    <name type="scientific">Microvirga aerophila</name>
    <dbReference type="NCBI Taxonomy" id="670291"/>
    <lineage>
        <taxon>Bacteria</taxon>
        <taxon>Pseudomonadati</taxon>
        <taxon>Pseudomonadota</taxon>
        <taxon>Alphaproteobacteria</taxon>
        <taxon>Hyphomicrobiales</taxon>
        <taxon>Methylobacteriaceae</taxon>
        <taxon>Microvirga</taxon>
    </lineage>
</organism>